<dbReference type="EMBL" id="CAJNOC010006975">
    <property type="protein sequence ID" value="CAF1089494.1"/>
    <property type="molecule type" value="Genomic_DNA"/>
</dbReference>
<dbReference type="AlphaFoldDB" id="A0A814NAG1"/>
<reference evidence="2" key="1">
    <citation type="submission" date="2021-02" db="EMBL/GenBank/DDBJ databases">
        <authorList>
            <person name="Nowell W R."/>
        </authorList>
    </citation>
    <scope>NUCLEOTIDE SEQUENCE</scope>
    <source>
        <strain evidence="2">Ploen Becks lab</strain>
    </source>
</reference>
<organism evidence="2 3">
    <name type="scientific">Brachionus calyciflorus</name>
    <dbReference type="NCBI Taxonomy" id="104777"/>
    <lineage>
        <taxon>Eukaryota</taxon>
        <taxon>Metazoa</taxon>
        <taxon>Spiralia</taxon>
        <taxon>Gnathifera</taxon>
        <taxon>Rotifera</taxon>
        <taxon>Eurotatoria</taxon>
        <taxon>Monogononta</taxon>
        <taxon>Pseudotrocha</taxon>
        <taxon>Ploima</taxon>
        <taxon>Brachionidae</taxon>
        <taxon>Brachionus</taxon>
    </lineage>
</organism>
<gene>
    <name evidence="2" type="ORF">OXX778_LOCUS20597</name>
</gene>
<sequence length="341" mass="40261">MSGLVTSLILTCFANCQLTIENTLCYNGKGNTRIDMEILPNCTEAHNFDSKVLILENFLFDKKTHDLYDFNFLNLSFDSIRIKQTTLKTLVNISELYNLKILEISNSELIELENDDLLPDSLEQLIFKNNKIFIIKQNFFEKFTKLSLIDLRFNELTYLNNFVFNSNFLKLIDLKKNKLNFVGFNFQNEFTDKEFLIDLSENDLVRLFRILGKLKIVNCLSLGYRTTNDYLNKSLIENIRISNMTIIRKLMLDYKIVDNGLSDKFAEFVRLNRKYIQMISYYGDWLDIANVSRNFKEKNQIVLIKGNIPILGKRLLFQLLVTELVKYLENLKNWYRVRDEL</sequence>
<comment type="caution">
    <text evidence="2">The sequence shown here is derived from an EMBL/GenBank/DDBJ whole genome shotgun (WGS) entry which is preliminary data.</text>
</comment>
<name>A0A814NAG1_9BILA</name>
<evidence type="ECO:0000256" key="1">
    <source>
        <dbReference type="SAM" id="SignalP"/>
    </source>
</evidence>
<accession>A0A814NAG1</accession>
<dbReference type="InterPro" id="IPR032675">
    <property type="entry name" value="LRR_dom_sf"/>
</dbReference>
<keyword evidence="1" id="KW-0732">Signal</keyword>
<dbReference type="Proteomes" id="UP000663879">
    <property type="component" value="Unassembled WGS sequence"/>
</dbReference>
<dbReference type="Gene3D" id="3.80.10.10">
    <property type="entry name" value="Ribonuclease Inhibitor"/>
    <property type="match status" value="1"/>
</dbReference>
<evidence type="ECO:0000313" key="3">
    <source>
        <dbReference type="Proteomes" id="UP000663879"/>
    </source>
</evidence>
<feature type="signal peptide" evidence="1">
    <location>
        <begin position="1"/>
        <end position="16"/>
    </location>
</feature>
<feature type="chain" id="PRO_5032267503" evidence="1">
    <location>
        <begin position="17"/>
        <end position="341"/>
    </location>
</feature>
<proteinExistence type="predicted"/>
<dbReference type="SUPFAM" id="SSF52058">
    <property type="entry name" value="L domain-like"/>
    <property type="match status" value="1"/>
</dbReference>
<evidence type="ECO:0000313" key="2">
    <source>
        <dbReference type="EMBL" id="CAF1089494.1"/>
    </source>
</evidence>
<protein>
    <submittedName>
        <fullName evidence="2">Uncharacterized protein</fullName>
    </submittedName>
</protein>
<keyword evidence="3" id="KW-1185">Reference proteome</keyword>